<protein>
    <recommendedName>
        <fullName evidence="6">PKD domain-containing protein</fullName>
    </recommendedName>
</protein>
<evidence type="ECO:0000256" key="3">
    <source>
        <dbReference type="ARBA" id="ARBA00023180"/>
    </source>
</evidence>
<keyword evidence="2" id="KW-0677">Repeat</keyword>
<organism evidence="4 5">
    <name type="scientific">Candidatus Magnetoglobus multicellularis str. Araruama</name>
    <dbReference type="NCBI Taxonomy" id="890399"/>
    <lineage>
        <taxon>Bacteria</taxon>
        <taxon>Pseudomonadati</taxon>
        <taxon>Thermodesulfobacteriota</taxon>
        <taxon>Desulfobacteria</taxon>
        <taxon>Desulfobacterales</taxon>
        <taxon>Desulfobacteraceae</taxon>
        <taxon>Candidatus Magnetoglobus</taxon>
    </lineage>
</organism>
<dbReference type="PROSITE" id="PS51470">
    <property type="entry name" value="FG_GAP"/>
    <property type="match status" value="1"/>
</dbReference>
<dbReference type="AlphaFoldDB" id="A0A1V1NT52"/>
<dbReference type="PANTHER" id="PTHR36220">
    <property type="entry name" value="UNNAMED PRODUCT"/>
    <property type="match status" value="1"/>
</dbReference>
<evidence type="ECO:0008006" key="6">
    <source>
        <dbReference type="Google" id="ProtNLM"/>
    </source>
</evidence>
<dbReference type="InterPro" id="IPR013519">
    <property type="entry name" value="Int_alpha_beta-p"/>
</dbReference>
<proteinExistence type="predicted"/>
<sequence length="339" mass="36013">MKITAHDGANGDNFGYKVSLSGQYAIIGARYDDNNGSNSGSVYIYKLIGANWEFIQKLTASDTEAGDYFGYAVSISDYHAVVGAINDDAPDANSGSVYVYDISQSPKISAIDDDHVTTSSVISSAPIPFTLVYSNTGNITVTATSSNITLINNSNIVISGSANNTLNTSCTANIPQNLTLYVTSNEGQFGRTQITTLVTDSFGYTHTQSFFYEIMPSEQKVIASDGDADDRFGVDISLSDNFAIIGAYYDDERGSNSGAAYIYTKDQSGWSESAKLSASDAEASDYFGYAVSISGDYALIGAYGEDQKGSGSGAAYIFNRQGTQWVQTNKLMAPDGASS</sequence>
<gene>
    <name evidence="4" type="ORF">OMM_13724</name>
</gene>
<accession>A0A1V1NT52</accession>
<dbReference type="EMBL" id="ATBP01002509">
    <property type="protein sequence ID" value="ETR65780.1"/>
    <property type="molecule type" value="Genomic_DNA"/>
</dbReference>
<dbReference type="SUPFAM" id="SSF69318">
    <property type="entry name" value="Integrin alpha N-terminal domain"/>
    <property type="match status" value="1"/>
</dbReference>
<dbReference type="Pfam" id="PF14312">
    <property type="entry name" value="FG-GAP_2"/>
    <property type="match status" value="4"/>
</dbReference>
<dbReference type="SMART" id="SM00191">
    <property type="entry name" value="Int_alpha"/>
    <property type="match status" value="4"/>
</dbReference>
<name>A0A1V1NT52_9BACT</name>
<evidence type="ECO:0000256" key="2">
    <source>
        <dbReference type="ARBA" id="ARBA00022737"/>
    </source>
</evidence>
<comment type="caution">
    <text evidence="4">The sequence shown here is derived from an EMBL/GenBank/DDBJ whole genome shotgun (WGS) entry which is preliminary data.</text>
</comment>
<reference evidence="5" key="1">
    <citation type="submission" date="2012-11" db="EMBL/GenBank/DDBJ databases">
        <authorList>
            <person name="Lucero-Rivera Y.E."/>
            <person name="Tovar-Ramirez D."/>
        </authorList>
    </citation>
    <scope>NUCLEOTIDE SEQUENCE [LARGE SCALE GENOMIC DNA]</scope>
    <source>
        <strain evidence="5">Araruama</strain>
    </source>
</reference>
<dbReference type="InterPro" id="IPR028994">
    <property type="entry name" value="Integrin_alpha_N"/>
</dbReference>
<evidence type="ECO:0000256" key="1">
    <source>
        <dbReference type="ARBA" id="ARBA00022729"/>
    </source>
</evidence>
<dbReference type="Proteomes" id="UP000189670">
    <property type="component" value="Unassembled WGS sequence"/>
</dbReference>
<keyword evidence="3" id="KW-0325">Glycoprotein</keyword>
<keyword evidence="1" id="KW-0732">Signal</keyword>
<dbReference type="PANTHER" id="PTHR36220:SF1">
    <property type="entry name" value="GAMMA TUBULIN COMPLEX COMPONENT C-TERMINAL DOMAIN-CONTAINING PROTEIN"/>
    <property type="match status" value="1"/>
</dbReference>
<feature type="non-terminal residue" evidence="4">
    <location>
        <position position="339"/>
    </location>
</feature>
<dbReference type="InterPro" id="IPR013517">
    <property type="entry name" value="FG-GAP"/>
</dbReference>
<evidence type="ECO:0000313" key="5">
    <source>
        <dbReference type="Proteomes" id="UP000189670"/>
    </source>
</evidence>
<dbReference type="Gene3D" id="2.130.10.130">
    <property type="entry name" value="Integrin alpha, N-terminal"/>
    <property type="match status" value="1"/>
</dbReference>
<evidence type="ECO:0000313" key="4">
    <source>
        <dbReference type="EMBL" id="ETR65780.1"/>
    </source>
</evidence>